<dbReference type="CDD" id="cd12635">
    <property type="entry name" value="RRM2_CELF3_4_5_6"/>
    <property type="match status" value="1"/>
</dbReference>
<reference evidence="6 7" key="1">
    <citation type="submission" date="2019-09" db="EMBL/GenBank/DDBJ databases">
        <title>Bird 10,000 Genomes (B10K) Project - Family phase.</title>
        <authorList>
            <person name="Zhang G."/>
        </authorList>
    </citation>
    <scope>NUCLEOTIDE SEQUENCE [LARGE SCALE GENOMIC DNA]</scope>
    <source>
        <strain evidence="6">B10K-DU-027-49</strain>
        <tissue evidence="6">Muscle</tissue>
    </source>
</reference>
<organism evidence="6 7">
    <name type="scientific">Pterocles burchelli</name>
    <dbReference type="NCBI Taxonomy" id="2585816"/>
    <lineage>
        <taxon>Eukaryota</taxon>
        <taxon>Metazoa</taxon>
        <taxon>Chordata</taxon>
        <taxon>Craniata</taxon>
        <taxon>Vertebrata</taxon>
        <taxon>Euteleostomi</taxon>
        <taxon>Archelosauria</taxon>
        <taxon>Archosauria</taxon>
        <taxon>Dinosauria</taxon>
        <taxon>Saurischia</taxon>
        <taxon>Theropoda</taxon>
        <taxon>Coelurosauria</taxon>
        <taxon>Aves</taxon>
        <taxon>Neognathae</taxon>
        <taxon>Neoaves</taxon>
        <taxon>Columbimorphae</taxon>
        <taxon>Pterocliformes</taxon>
        <taxon>Pteroclidae</taxon>
        <taxon>Pterocles</taxon>
    </lineage>
</organism>
<dbReference type="AlphaFoldDB" id="A0A7K5YSD5"/>
<keyword evidence="1" id="KW-0677">Repeat</keyword>
<dbReference type="PANTHER" id="PTHR24012">
    <property type="entry name" value="RNA BINDING PROTEIN"/>
    <property type="match status" value="1"/>
</dbReference>
<gene>
    <name evidence="6" type="primary">Celf3</name>
    <name evidence="6" type="ORF">PTEBUR_R00675</name>
</gene>
<dbReference type="FunFam" id="3.30.70.330:FF:000007">
    <property type="entry name" value="CUGBP Elav-like family member 4 isoform 3"/>
    <property type="match status" value="1"/>
</dbReference>
<dbReference type="Gene3D" id="3.30.70.330">
    <property type="match status" value="3"/>
</dbReference>
<evidence type="ECO:0000313" key="6">
    <source>
        <dbReference type="EMBL" id="NWU68183.1"/>
    </source>
</evidence>
<dbReference type="SUPFAM" id="SSF54928">
    <property type="entry name" value="RNA-binding domain, RBD"/>
    <property type="match status" value="2"/>
</dbReference>
<name>A0A7K5YSD5_9AVES</name>
<feature type="non-terminal residue" evidence="6">
    <location>
        <position position="1"/>
    </location>
</feature>
<evidence type="ECO:0000256" key="3">
    <source>
        <dbReference type="PROSITE-ProRule" id="PRU00176"/>
    </source>
</evidence>
<dbReference type="InterPro" id="IPR000504">
    <property type="entry name" value="RRM_dom"/>
</dbReference>
<dbReference type="GO" id="GO:0003723">
    <property type="term" value="F:RNA binding"/>
    <property type="evidence" value="ECO:0007669"/>
    <property type="project" value="UniProtKB-UniRule"/>
</dbReference>
<feature type="non-terminal residue" evidence="6">
    <location>
        <position position="395"/>
    </location>
</feature>
<dbReference type="PROSITE" id="PS50102">
    <property type="entry name" value="RRM"/>
    <property type="match status" value="1"/>
</dbReference>
<evidence type="ECO:0000256" key="4">
    <source>
        <dbReference type="SAM" id="MobiDB-lite"/>
    </source>
</evidence>
<comment type="caution">
    <text evidence="6">The sequence shown here is derived from an EMBL/GenBank/DDBJ whole genome shotgun (WGS) entry which is preliminary data.</text>
</comment>
<dbReference type="SMART" id="SM00360">
    <property type="entry name" value="RRM"/>
    <property type="match status" value="1"/>
</dbReference>
<evidence type="ECO:0000256" key="2">
    <source>
        <dbReference type="ARBA" id="ARBA00022884"/>
    </source>
</evidence>
<evidence type="ECO:0000256" key="1">
    <source>
        <dbReference type="ARBA" id="ARBA00022737"/>
    </source>
</evidence>
<protein>
    <submittedName>
        <fullName evidence="6">CELF3 protein</fullName>
    </submittedName>
</protein>
<dbReference type="InterPro" id="IPR035979">
    <property type="entry name" value="RBD_domain_sf"/>
</dbReference>
<accession>A0A7K5YSD5</accession>
<keyword evidence="2 3" id="KW-0694">RNA-binding</keyword>
<feature type="region of interest" description="Disordered" evidence="4">
    <location>
        <begin position="231"/>
        <end position="257"/>
    </location>
</feature>
<feature type="domain" description="RRM" evidence="5">
    <location>
        <begin position="47"/>
        <end position="127"/>
    </location>
</feature>
<feature type="compositionally biased region" description="Polar residues" evidence="4">
    <location>
        <begin position="241"/>
        <end position="253"/>
    </location>
</feature>
<dbReference type="Proteomes" id="UP000522270">
    <property type="component" value="Unassembled WGS sequence"/>
</dbReference>
<sequence>GCAFLTYCARDSALKAQSALHEQKTLPGMNRPIQVKPADSEGRGEDRKLFVGMLGKQQSEDDVRRLFEPFGQIEECTILRGPDGASKGCAFVKYGSHAEAQAAINSLHGSQTMPGASSSLVVKFADTDKERTLRRMHQMAGQLGIFNPMTIQFGAYGAYTQAIMQQQAALMAAAQGTCLNPMAAIAAAQMQQMAAFNVSGLVAAPLTPSSGTSTPPGISTAPVPSIATPIGVNGFTPLPPQTNGQPTSETIYTNGIHPYPAQSPTVADPLQQAYAGMQHYAAAYPTAYAPISQAFPQQAPIIPQQQREGEGLGDGDTPLWGWWLLEPHPGVTPGSRLTCGCPLCVTQVPKAVTCFVSFDNPTSAQAAIQAMNGFQIGMKRLKVQLKRPKDANRPY</sequence>
<dbReference type="Pfam" id="PF00076">
    <property type="entry name" value="RRM_1"/>
    <property type="match status" value="2"/>
</dbReference>
<proteinExistence type="predicted"/>
<dbReference type="OrthoDB" id="410044at2759"/>
<dbReference type="FunFam" id="3.30.70.330:FF:001010">
    <property type="entry name" value="CUGBP Elav-like family member 5"/>
    <property type="match status" value="1"/>
</dbReference>
<dbReference type="InterPro" id="IPR012677">
    <property type="entry name" value="Nucleotide-bd_a/b_plait_sf"/>
</dbReference>
<evidence type="ECO:0000259" key="5">
    <source>
        <dbReference type="PROSITE" id="PS50102"/>
    </source>
</evidence>
<evidence type="ECO:0000313" key="7">
    <source>
        <dbReference type="Proteomes" id="UP000522270"/>
    </source>
</evidence>
<keyword evidence="7" id="KW-1185">Reference proteome</keyword>
<dbReference type="EMBL" id="VYZE01000625">
    <property type="protein sequence ID" value="NWU68183.1"/>
    <property type="molecule type" value="Genomic_DNA"/>
</dbReference>